<evidence type="ECO:0000256" key="1">
    <source>
        <dbReference type="SAM" id="MobiDB-lite"/>
    </source>
</evidence>
<keyword evidence="3" id="KW-1185">Reference proteome</keyword>
<evidence type="ECO:0000313" key="3">
    <source>
        <dbReference type="Proteomes" id="UP000230233"/>
    </source>
</evidence>
<gene>
    <name evidence="2" type="primary">Cnig_chr_X.g23061</name>
    <name evidence="2" type="ORF">B9Z55_023061</name>
</gene>
<accession>A0A2G5SN18</accession>
<reference evidence="3" key="1">
    <citation type="submission" date="2017-10" db="EMBL/GenBank/DDBJ databases">
        <title>Rapid genome shrinkage in a self-fertile nematode reveals novel sperm competition proteins.</title>
        <authorList>
            <person name="Yin D."/>
            <person name="Schwarz E.M."/>
            <person name="Thomas C.G."/>
            <person name="Felde R.L."/>
            <person name="Korf I.F."/>
            <person name="Cutter A.D."/>
            <person name="Schartner C.M."/>
            <person name="Ralston E.J."/>
            <person name="Meyer B.J."/>
            <person name="Haag E.S."/>
        </authorList>
    </citation>
    <scope>NUCLEOTIDE SEQUENCE [LARGE SCALE GENOMIC DNA]</scope>
    <source>
        <strain evidence="3">JU1422</strain>
    </source>
</reference>
<feature type="region of interest" description="Disordered" evidence="1">
    <location>
        <begin position="554"/>
        <end position="594"/>
    </location>
</feature>
<feature type="compositionally biased region" description="Low complexity" evidence="1">
    <location>
        <begin position="766"/>
        <end position="776"/>
    </location>
</feature>
<sequence>MDQIETPSINELLQNALNETEGVNIADCQGISNFLSSARMSEEACRNLLDFVPLFLNKVQHQEHQLIMELKAEEEKEVKDEGRIDSLKHHIPLISVTAIISSERLLNKMMQFENGVVGDEYEKALQLLVLRYKLDTSVPVGVASCRKAMREHFLKILEDPPTWSYGAIQMWQNIFECFEIDEQLKQYYVEHGSSLPSKALENDHKWVYAARRFFEFAESTTNNAVSDHLLGELVQHQEEALLERVHQILNYSELRKGIPNAALYEELLKCLRLFFGLAPRQIRSEDHDNEGFRKIREIANTLTCRFNKRFHSPQQENYFSQYYDCVALVIIWMEMDNIRDGQSGHDKKNKENEDFSSLFILLSNMIRCAENLPYNMSRNFFPKECYPPPNVAHYLHLLVDIKKSYPQFFTEHPSMANAIRQLVLENYVNASQRRAPIDGKLLQVYEAVKQIFEIPAIEELRRIEPSVARVEREGMQDQSRIYSLCPKINLRMDEEARLEQRPIIDGPQLDVVLGEARPMEDEMEGVVNRNDVPPNAGINGIAPEQYVHPIVQDQMLPPGRGDLQEPGSAPLSNASSTSPSIIVKTEPADPQDREAGEVRIPNGRLVGSHASPMQLASSGNLGDGAVAIEEEQRFEGQEEGMQNPNGFPSNPGLNVTAPEQDVDPNSHNQIPQVFPSGGVVFQGSGTDVEHPTGAIAGRNASLQRSIPSVLETEAAPIVAEPRVGDSPVPLLPVSMELLSAPPQIEVSQQAMPLISVAPEAEDVDDNLSNSSSNISSPEQHVDPHSPNLMPQVFPSGEKGVQESGNAERLGTAPSTSPGNVIEFEQVGPEEQEALGDLRHPNGTDGQNDDAPLQQPSSRVVEPEGVVLVAEPLAGIQHIPLLPPNAAPQQAKPDTTVALEARDVEDNPSVLNGTTPKKSVTHYSNRQLPEVITLDSSDEEDEVESRNTKLGIASSTPPINIVKVEPKQEALGEVGTPNVPLVGGVPMQSSSSVNPGVGDVVLGAQQPVGYQHFPSAHDTMTRKRRATTTPQLRQTTSNSARSTPTQPALSRRRKYDLSIRTPPAVLRSQGKRKRPRRSSSE</sequence>
<dbReference type="EMBL" id="PDUG01000006">
    <property type="protein sequence ID" value="PIC16470.1"/>
    <property type="molecule type" value="Genomic_DNA"/>
</dbReference>
<comment type="caution">
    <text evidence="2">The sequence shown here is derived from an EMBL/GenBank/DDBJ whole genome shotgun (WGS) entry which is preliminary data.</text>
</comment>
<proteinExistence type="predicted"/>
<dbReference type="AlphaFoldDB" id="A0A2G5SN18"/>
<feature type="compositionally biased region" description="Polar residues" evidence="1">
    <location>
        <begin position="570"/>
        <end position="580"/>
    </location>
</feature>
<feature type="region of interest" description="Disordered" evidence="1">
    <location>
        <begin position="1010"/>
        <end position="1080"/>
    </location>
</feature>
<feature type="region of interest" description="Disordered" evidence="1">
    <location>
        <begin position="834"/>
        <end position="858"/>
    </location>
</feature>
<feature type="compositionally biased region" description="Basic residues" evidence="1">
    <location>
        <begin position="1068"/>
        <end position="1080"/>
    </location>
</feature>
<dbReference type="Proteomes" id="UP000230233">
    <property type="component" value="Chromosome X"/>
</dbReference>
<name>A0A2G5SN18_9PELO</name>
<dbReference type="OrthoDB" id="10562731at2759"/>
<organism evidence="2 3">
    <name type="scientific">Caenorhabditis nigoni</name>
    <dbReference type="NCBI Taxonomy" id="1611254"/>
    <lineage>
        <taxon>Eukaryota</taxon>
        <taxon>Metazoa</taxon>
        <taxon>Ecdysozoa</taxon>
        <taxon>Nematoda</taxon>
        <taxon>Chromadorea</taxon>
        <taxon>Rhabditida</taxon>
        <taxon>Rhabditina</taxon>
        <taxon>Rhabditomorpha</taxon>
        <taxon>Rhabditoidea</taxon>
        <taxon>Rhabditidae</taxon>
        <taxon>Peloderinae</taxon>
        <taxon>Caenorhabditis</taxon>
    </lineage>
</organism>
<evidence type="ECO:0000313" key="2">
    <source>
        <dbReference type="EMBL" id="PIC16470.1"/>
    </source>
</evidence>
<feature type="region of interest" description="Disordered" evidence="1">
    <location>
        <begin position="762"/>
        <end position="820"/>
    </location>
</feature>
<feature type="compositionally biased region" description="Polar residues" evidence="1">
    <location>
        <begin position="1026"/>
        <end position="1047"/>
    </location>
</feature>
<protein>
    <submittedName>
        <fullName evidence="2">Uncharacterized protein</fullName>
    </submittedName>
</protein>